<protein>
    <submittedName>
        <fullName evidence="1">Uncharacterized protein</fullName>
    </submittedName>
</protein>
<keyword evidence="2" id="KW-1185">Reference proteome</keyword>
<evidence type="ECO:0000313" key="2">
    <source>
        <dbReference type="Proteomes" id="UP001159428"/>
    </source>
</evidence>
<name>A0AAU9WEX0_9CNID</name>
<reference evidence="1 2" key="1">
    <citation type="submission" date="2022-05" db="EMBL/GenBank/DDBJ databases">
        <authorList>
            <consortium name="Genoscope - CEA"/>
            <person name="William W."/>
        </authorList>
    </citation>
    <scope>NUCLEOTIDE SEQUENCE [LARGE SCALE GENOMIC DNA]</scope>
</reference>
<comment type="caution">
    <text evidence="1">The sequence shown here is derived from an EMBL/GenBank/DDBJ whole genome shotgun (WGS) entry which is preliminary data.</text>
</comment>
<proteinExistence type="predicted"/>
<dbReference type="EMBL" id="CALNXJ010000011">
    <property type="protein sequence ID" value="CAH3108039.1"/>
    <property type="molecule type" value="Genomic_DNA"/>
</dbReference>
<dbReference type="AlphaFoldDB" id="A0AAU9WEX0"/>
<organism evidence="1 2">
    <name type="scientific">Pocillopora meandrina</name>
    <dbReference type="NCBI Taxonomy" id="46732"/>
    <lineage>
        <taxon>Eukaryota</taxon>
        <taxon>Metazoa</taxon>
        <taxon>Cnidaria</taxon>
        <taxon>Anthozoa</taxon>
        <taxon>Hexacorallia</taxon>
        <taxon>Scleractinia</taxon>
        <taxon>Astrocoeniina</taxon>
        <taxon>Pocilloporidae</taxon>
        <taxon>Pocillopora</taxon>
    </lineage>
</organism>
<evidence type="ECO:0000313" key="1">
    <source>
        <dbReference type="EMBL" id="CAH3108039.1"/>
    </source>
</evidence>
<gene>
    <name evidence="1" type="ORF">PMEA_00003070</name>
</gene>
<dbReference type="SUPFAM" id="SSF46966">
    <property type="entry name" value="Spectrin repeat"/>
    <property type="match status" value="1"/>
</dbReference>
<accession>A0AAU9WEX0</accession>
<dbReference type="Proteomes" id="UP001159428">
    <property type="component" value="Unassembled WGS sequence"/>
</dbReference>
<sequence>MELKGDLEDTRSAIRAKEEKNQLTKEVLLEKMQTILNEITALENDILLFMDKLDNFCDSCPTDRCQFISGRNSNRLERLKKVGGMMKERYDKIEAEEPAKALLTARHYTGGKDYLGALG</sequence>